<sequence length="127" mass="14799">MRGKFPPEGVEANTMNRWPFAPPSVFREKGDEDLGDWLHLYERYGLALAWTDAQKADNLVFTLEDVARPWYLTALRENTLKTWEDWRTAVKENFSGDHVREWACIQLQQRQQQLGNMSRPSCSSVPV</sequence>
<accession>A0A9D4PL32</accession>
<comment type="caution">
    <text evidence="1">The sequence shown here is derived from an EMBL/GenBank/DDBJ whole genome shotgun (WGS) entry which is preliminary data.</text>
</comment>
<proteinExistence type="predicted"/>
<name>A0A9D4PL32_RHISA</name>
<evidence type="ECO:0000313" key="1">
    <source>
        <dbReference type="EMBL" id="KAH7946645.1"/>
    </source>
</evidence>
<dbReference type="PANTHER" id="PTHR33194">
    <property type="entry name" value="ZINC KNUCKLE DOMAINCONTAINING PROTEIN"/>
    <property type="match status" value="1"/>
</dbReference>
<evidence type="ECO:0000313" key="2">
    <source>
        <dbReference type="Proteomes" id="UP000821837"/>
    </source>
</evidence>
<keyword evidence="2" id="KW-1185">Reference proteome</keyword>
<dbReference type="AlphaFoldDB" id="A0A9D4PL32"/>
<dbReference type="EMBL" id="JABSTV010001252">
    <property type="protein sequence ID" value="KAH7946645.1"/>
    <property type="molecule type" value="Genomic_DNA"/>
</dbReference>
<dbReference type="PANTHER" id="PTHR33194:SF4">
    <property type="entry name" value="CCHC-TYPE DOMAIN-CONTAINING PROTEIN"/>
    <property type="match status" value="1"/>
</dbReference>
<reference evidence="1" key="1">
    <citation type="journal article" date="2020" name="Cell">
        <title>Large-Scale Comparative Analyses of Tick Genomes Elucidate Their Genetic Diversity and Vector Capacities.</title>
        <authorList>
            <consortium name="Tick Genome and Microbiome Consortium (TIGMIC)"/>
            <person name="Jia N."/>
            <person name="Wang J."/>
            <person name="Shi W."/>
            <person name="Du L."/>
            <person name="Sun Y."/>
            <person name="Zhan W."/>
            <person name="Jiang J.F."/>
            <person name="Wang Q."/>
            <person name="Zhang B."/>
            <person name="Ji P."/>
            <person name="Bell-Sakyi L."/>
            <person name="Cui X.M."/>
            <person name="Yuan T.T."/>
            <person name="Jiang B.G."/>
            <person name="Yang W.F."/>
            <person name="Lam T.T."/>
            <person name="Chang Q.C."/>
            <person name="Ding S.J."/>
            <person name="Wang X.J."/>
            <person name="Zhu J.G."/>
            <person name="Ruan X.D."/>
            <person name="Zhao L."/>
            <person name="Wei J.T."/>
            <person name="Ye R.Z."/>
            <person name="Que T.C."/>
            <person name="Du C.H."/>
            <person name="Zhou Y.H."/>
            <person name="Cheng J.X."/>
            <person name="Dai P.F."/>
            <person name="Guo W.B."/>
            <person name="Han X.H."/>
            <person name="Huang E.J."/>
            <person name="Li L.F."/>
            <person name="Wei W."/>
            <person name="Gao Y.C."/>
            <person name="Liu J.Z."/>
            <person name="Shao H.Z."/>
            <person name="Wang X."/>
            <person name="Wang C.C."/>
            <person name="Yang T.C."/>
            <person name="Huo Q.B."/>
            <person name="Li W."/>
            <person name="Chen H.Y."/>
            <person name="Chen S.E."/>
            <person name="Zhou L.G."/>
            <person name="Ni X.B."/>
            <person name="Tian J.H."/>
            <person name="Sheng Y."/>
            <person name="Liu T."/>
            <person name="Pan Y.S."/>
            <person name="Xia L.Y."/>
            <person name="Li J."/>
            <person name="Zhao F."/>
            <person name="Cao W.C."/>
        </authorList>
    </citation>
    <scope>NUCLEOTIDE SEQUENCE</scope>
    <source>
        <strain evidence="1">Rsan-2018</strain>
    </source>
</reference>
<gene>
    <name evidence="1" type="ORF">HPB52_002252</name>
</gene>
<evidence type="ECO:0008006" key="3">
    <source>
        <dbReference type="Google" id="ProtNLM"/>
    </source>
</evidence>
<reference evidence="1" key="2">
    <citation type="submission" date="2021-09" db="EMBL/GenBank/DDBJ databases">
        <authorList>
            <person name="Jia N."/>
            <person name="Wang J."/>
            <person name="Shi W."/>
            <person name="Du L."/>
            <person name="Sun Y."/>
            <person name="Zhan W."/>
            <person name="Jiang J."/>
            <person name="Wang Q."/>
            <person name="Zhang B."/>
            <person name="Ji P."/>
            <person name="Sakyi L.B."/>
            <person name="Cui X."/>
            <person name="Yuan T."/>
            <person name="Jiang B."/>
            <person name="Yang W."/>
            <person name="Lam T.T.-Y."/>
            <person name="Chang Q."/>
            <person name="Ding S."/>
            <person name="Wang X."/>
            <person name="Zhu J."/>
            <person name="Ruan X."/>
            <person name="Zhao L."/>
            <person name="Wei J."/>
            <person name="Que T."/>
            <person name="Du C."/>
            <person name="Cheng J."/>
            <person name="Dai P."/>
            <person name="Han X."/>
            <person name="Huang E."/>
            <person name="Gao Y."/>
            <person name="Liu J."/>
            <person name="Shao H."/>
            <person name="Ye R."/>
            <person name="Li L."/>
            <person name="Wei W."/>
            <person name="Wang X."/>
            <person name="Wang C."/>
            <person name="Huo Q."/>
            <person name="Li W."/>
            <person name="Guo W."/>
            <person name="Chen H."/>
            <person name="Chen S."/>
            <person name="Zhou L."/>
            <person name="Zhou L."/>
            <person name="Ni X."/>
            <person name="Tian J."/>
            <person name="Zhou Y."/>
            <person name="Sheng Y."/>
            <person name="Liu T."/>
            <person name="Pan Y."/>
            <person name="Xia L."/>
            <person name="Li J."/>
            <person name="Zhao F."/>
            <person name="Cao W."/>
        </authorList>
    </citation>
    <scope>NUCLEOTIDE SEQUENCE</scope>
    <source>
        <strain evidence="1">Rsan-2018</strain>
        <tissue evidence="1">Larvae</tissue>
    </source>
</reference>
<protein>
    <recommendedName>
        <fullName evidence="3">Retrotransposon gag domain-containing protein</fullName>
    </recommendedName>
</protein>
<dbReference type="Proteomes" id="UP000821837">
    <property type="component" value="Chromosome 6"/>
</dbReference>
<organism evidence="1 2">
    <name type="scientific">Rhipicephalus sanguineus</name>
    <name type="common">Brown dog tick</name>
    <name type="synonym">Ixodes sanguineus</name>
    <dbReference type="NCBI Taxonomy" id="34632"/>
    <lineage>
        <taxon>Eukaryota</taxon>
        <taxon>Metazoa</taxon>
        <taxon>Ecdysozoa</taxon>
        <taxon>Arthropoda</taxon>
        <taxon>Chelicerata</taxon>
        <taxon>Arachnida</taxon>
        <taxon>Acari</taxon>
        <taxon>Parasitiformes</taxon>
        <taxon>Ixodida</taxon>
        <taxon>Ixodoidea</taxon>
        <taxon>Ixodidae</taxon>
        <taxon>Rhipicephalinae</taxon>
        <taxon>Rhipicephalus</taxon>
        <taxon>Rhipicephalus</taxon>
    </lineage>
</organism>